<comment type="caution">
    <text evidence="1">The sequence shown here is derived from an EMBL/GenBank/DDBJ whole genome shotgun (WGS) entry which is preliminary data.</text>
</comment>
<dbReference type="Proteomes" id="UP000003789">
    <property type="component" value="Unassembled WGS sequence"/>
</dbReference>
<proteinExistence type="predicted"/>
<protein>
    <submittedName>
        <fullName evidence="1">Uncharacterized protein</fullName>
    </submittedName>
</protein>
<evidence type="ECO:0000313" key="2">
    <source>
        <dbReference type="Proteomes" id="UP000003789"/>
    </source>
</evidence>
<dbReference type="AlphaFoldDB" id="Q1Z8N6"/>
<dbReference type="HOGENOM" id="CLU_2667892_0_0_6"/>
<reference evidence="1 2" key="1">
    <citation type="submission" date="2006-03" db="EMBL/GenBank/DDBJ databases">
        <authorList>
            <person name="Bartlett D.H."/>
            <person name="Valle G."/>
            <person name="Lauro F.M."/>
            <person name="Vezzi A."/>
            <person name="Simonato F."/>
            <person name="Eloe E."/>
            <person name="Vitulo N."/>
            <person name="Stratton T.K."/>
            <person name="D'angelo M."/>
            <person name="Ferriera S."/>
            <person name="Johnson J."/>
            <person name="Kravitz S."/>
            <person name="Beeson K."/>
            <person name="Sutton G."/>
            <person name="Rogers Y."/>
            <person name="Friedman R."/>
            <person name="Frazier M."/>
            <person name="Venter J.C."/>
        </authorList>
    </citation>
    <scope>NUCLEOTIDE SEQUENCE [LARGE SCALE GENOMIC DNA]</scope>
    <source>
        <strain evidence="1 2">3TCK</strain>
    </source>
</reference>
<evidence type="ECO:0000313" key="1">
    <source>
        <dbReference type="EMBL" id="EAS45072.1"/>
    </source>
</evidence>
<organism evidence="1 2">
    <name type="scientific">Photobacterium profundum 3TCK</name>
    <dbReference type="NCBI Taxonomy" id="314280"/>
    <lineage>
        <taxon>Bacteria</taxon>
        <taxon>Pseudomonadati</taxon>
        <taxon>Pseudomonadota</taxon>
        <taxon>Gammaproteobacteria</taxon>
        <taxon>Vibrionales</taxon>
        <taxon>Vibrionaceae</taxon>
        <taxon>Photobacterium</taxon>
    </lineage>
</organism>
<sequence>MKKHFFINEDGSFRVLNSDAALKQFYKNYNGDRIIYKRCTMTSDSKRYVVFVDVNFDVHEAYVMLKEIIKATLTD</sequence>
<accession>Q1Z8N6</accession>
<name>Q1Z8N6_9GAMM</name>
<dbReference type="EMBL" id="AAPH01000002">
    <property type="protein sequence ID" value="EAS45072.1"/>
    <property type="molecule type" value="Genomic_DNA"/>
</dbReference>
<dbReference type="RefSeq" id="WP_006232191.1">
    <property type="nucleotide sequence ID" value="NZ_CH724135.1"/>
</dbReference>
<gene>
    <name evidence="1" type="ORF">P3TCK_21350</name>
</gene>